<sequence length="55" mass="6595">MPRIKFKPQNQVAYDKSPLQFKVLPGVREKIKAVPDWQQRLRDFVDQLIEDLDKQ</sequence>
<evidence type="ECO:0000313" key="2">
    <source>
        <dbReference type="Proteomes" id="UP000502433"/>
    </source>
</evidence>
<dbReference type="RefSeq" id="WP_168204419.1">
    <property type="nucleotide sequence ID" value="NZ_CP051206.1"/>
</dbReference>
<protein>
    <submittedName>
        <fullName evidence="1">Uncharacterized protein</fullName>
    </submittedName>
</protein>
<organism evidence="1 2">
    <name type="scientific">Dolichospermum flos-aquae CCAP 1403/13F</name>
    <dbReference type="NCBI Taxonomy" id="315271"/>
    <lineage>
        <taxon>Bacteria</taxon>
        <taxon>Bacillati</taxon>
        <taxon>Cyanobacteriota</taxon>
        <taxon>Cyanophyceae</taxon>
        <taxon>Nostocales</taxon>
        <taxon>Aphanizomenonaceae</taxon>
        <taxon>Dolichospermum</taxon>
    </lineage>
</organism>
<accession>A0A6H2BUM3</accession>
<dbReference type="KEGG" id="dfs:HGD76_02615"/>
<gene>
    <name evidence="1" type="ORF">HGD76_02615</name>
</gene>
<proteinExistence type="predicted"/>
<reference evidence="1 2" key="2">
    <citation type="submission" date="2020-04" db="EMBL/GenBank/DDBJ databases">
        <authorList>
            <person name="Fomenkov A."/>
            <person name="Anton B.P."/>
            <person name="Roberts R.J."/>
        </authorList>
    </citation>
    <scope>NUCLEOTIDE SEQUENCE [LARGE SCALE GENOMIC DNA]</scope>
    <source>
        <strain evidence="1 2">CCAP 1403/13f</strain>
    </source>
</reference>
<evidence type="ECO:0000313" key="1">
    <source>
        <dbReference type="EMBL" id="QJB43285.1"/>
    </source>
</evidence>
<dbReference type="EMBL" id="CP051206">
    <property type="protein sequence ID" value="QJB43285.1"/>
    <property type="molecule type" value="Genomic_DNA"/>
</dbReference>
<dbReference type="AlphaFoldDB" id="A0A6H2BUM3"/>
<dbReference type="Proteomes" id="UP000502433">
    <property type="component" value="Chromosome"/>
</dbReference>
<name>A0A6H2BUM3_DOLFA</name>
<reference evidence="1 2" key="1">
    <citation type="submission" date="2020-04" db="EMBL/GenBank/DDBJ databases">
        <title>Genome-Wide Identification of 5-Methylcytosine Sites in Bacterial Genomes By High-Throughput Sequencing of MspJI Restriction Fragments.</title>
        <authorList>
            <person name="Wu V."/>
        </authorList>
    </citation>
    <scope>NUCLEOTIDE SEQUENCE [LARGE SCALE GENOMIC DNA]</scope>
    <source>
        <strain evidence="1 2">CCAP 1403/13f</strain>
    </source>
</reference>